<dbReference type="RefSeq" id="WP_285628048.1">
    <property type="nucleotide sequence ID" value="NZ_BSTJ01000008.1"/>
</dbReference>
<proteinExistence type="predicted"/>
<dbReference type="EMBL" id="BSTJ01000008">
    <property type="protein sequence ID" value="GLY77886.1"/>
    <property type="molecule type" value="Genomic_DNA"/>
</dbReference>
<evidence type="ECO:0000313" key="2">
    <source>
        <dbReference type="Proteomes" id="UP001165135"/>
    </source>
</evidence>
<gene>
    <name evidence="1" type="ORF">Airi01_061530</name>
</gene>
<sequence>MRIHARPGRRIDEVEAQWIAWTLLGPGGSYRVPVHVRRGPEGRYAEIPYGSGKSPA</sequence>
<dbReference type="Proteomes" id="UP001165135">
    <property type="component" value="Unassembled WGS sequence"/>
</dbReference>
<comment type="caution">
    <text evidence="1">The sequence shown here is derived from an EMBL/GenBank/DDBJ whole genome shotgun (WGS) entry which is preliminary data.</text>
</comment>
<reference evidence="1" key="1">
    <citation type="submission" date="2023-03" db="EMBL/GenBank/DDBJ databases">
        <title>Actinoallomurus iriomotensis NBRC 103681.</title>
        <authorList>
            <person name="Ichikawa N."/>
            <person name="Sato H."/>
            <person name="Tonouchi N."/>
        </authorList>
    </citation>
    <scope>NUCLEOTIDE SEQUENCE</scope>
    <source>
        <strain evidence="1">NBRC 103681</strain>
    </source>
</reference>
<dbReference type="AlphaFoldDB" id="A0A9W6VTQ1"/>
<evidence type="ECO:0000313" key="1">
    <source>
        <dbReference type="EMBL" id="GLY77886.1"/>
    </source>
</evidence>
<name>A0A9W6VTQ1_9ACTN</name>
<accession>A0A9W6VTQ1</accession>
<protein>
    <submittedName>
        <fullName evidence="1">Uncharacterized protein</fullName>
    </submittedName>
</protein>
<organism evidence="1 2">
    <name type="scientific">Actinoallomurus iriomotensis</name>
    <dbReference type="NCBI Taxonomy" id="478107"/>
    <lineage>
        <taxon>Bacteria</taxon>
        <taxon>Bacillati</taxon>
        <taxon>Actinomycetota</taxon>
        <taxon>Actinomycetes</taxon>
        <taxon>Streptosporangiales</taxon>
        <taxon>Thermomonosporaceae</taxon>
        <taxon>Actinoallomurus</taxon>
    </lineage>
</organism>